<proteinExistence type="inferred from homology"/>
<protein>
    <recommendedName>
        <fullName evidence="4 11">Transcription elongation factor 1 homolog</fullName>
    </recommendedName>
</protein>
<dbReference type="EnsemblPlants" id="EMT06094">
    <property type="protein sequence ID" value="EMT06094"/>
    <property type="gene ID" value="F775_01415"/>
</dbReference>
<comment type="subcellular location">
    <subcellularLocation>
        <location evidence="2 11">Nucleus</location>
    </subcellularLocation>
</comment>
<evidence type="ECO:0000256" key="9">
    <source>
        <dbReference type="ARBA" id="ARBA00023163"/>
    </source>
</evidence>
<organism evidence="12">
    <name type="scientific">Aegilops tauschii</name>
    <name type="common">Tausch's goatgrass</name>
    <name type="synonym">Aegilops squarrosa</name>
    <dbReference type="NCBI Taxonomy" id="37682"/>
    <lineage>
        <taxon>Eukaryota</taxon>
        <taxon>Viridiplantae</taxon>
        <taxon>Streptophyta</taxon>
        <taxon>Embryophyta</taxon>
        <taxon>Tracheophyta</taxon>
        <taxon>Spermatophyta</taxon>
        <taxon>Magnoliopsida</taxon>
        <taxon>Liliopsida</taxon>
        <taxon>Poales</taxon>
        <taxon>Poaceae</taxon>
        <taxon>BOP clade</taxon>
        <taxon>Pooideae</taxon>
        <taxon>Triticodae</taxon>
        <taxon>Triticeae</taxon>
        <taxon>Triticinae</taxon>
        <taxon>Aegilops</taxon>
    </lineage>
</organism>
<evidence type="ECO:0000256" key="3">
    <source>
        <dbReference type="ARBA" id="ARBA00009730"/>
    </source>
</evidence>
<evidence type="ECO:0000256" key="8">
    <source>
        <dbReference type="ARBA" id="ARBA00023015"/>
    </source>
</evidence>
<dbReference type="FunFam" id="2.20.25.190:FF:000001">
    <property type="entry name" value="Transcription elongation factor 1 homolog"/>
    <property type="match status" value="1"/>
</dbReference>
<name>M8AXE4_AEGTA</name>
<reference evidence="12" key="1">
    <citation type="submission" date="2015-06" db="UniProtKB">
        <authorList>
            <consortium name="EnsemblPlants"/>
        </authorList>
    </citation>
    <scope>IDENTIFICATION</scope>
</reference>
<dbReference type="PANTHER" id="PTHR20934:SF23">
    <property type="entry name" value="TRANSCRIPTION ELONGATION FACTOR 1 HOMOLOG"/>
    <property type="match status" value="1"/>
</dbReference>
<dbReference type="PANTHER" id="PTHR20934">
    <property type="entry name" value="TRANSCRIPTION ELONGATION FACTOR 1 HOMOLOG"/>
    <property type="match status" value="1"/>
</dbReference>
<keyword evidence="10 11" id="KW-0539">Nucleus</keyword>
<evidence type="ECO:0000256" key="7">
    <source>
        <dbReference type="ARBA" id="ARBA00022833"/>
    </source>
</evidence>
<keyword evidence="8 11" id="KW-0805">Transcription regulation</keyword>
<dbReference type="Gene3D" id="2.20.25.190">
    <property type="match status" value="1"/>
</dbReference>
<dbReference type="SUPFAM" id="SSF57783">
    <property type="entry name" value="Zinc beta-ribbon"/>
    <property type="match status" value="1"/>
</dbReference>
<accession>M8AXE4</accession>
<dbReference type="InterPro" id="IPR038567">
    <property type="entry name" value="T_Elf1_sf"/>
</dbReference>
<keyword evidence="6 11" id="KW-0863">Zinc-finger</keyword>
<evidence type="ECO:0000256" key="4">
    <source>
        <dbReference type="ARBA" id="ARBA00014973"/>
    </source>
</evidence>
<dbReference type="Pfam" id="PF05129">
    <property type="entry name" value="Zn_ribbon_Elf1"/>
    <property type="match status" value="1"/>
</dbReference>
<comment type="function">
    <text evidence="1 11">Transcription elongation factor implicated in the maintenance of proper chromatin structure in actively transcribed regions.</text>
</comment>
<evidence type="ECO:0000256" key="1">
    <source>
        <dbReference type="ARBA" id="ARBA00003357"/>
    </source>
</evidence>
<evidence type="ECO:0000256" key="5">
    <source>
        <dbReference type="ARBA" id="ARBA00022723"/>
    </source>
</evidence>
<keyword evidence="9 11" id="KW-0804">Transcription</keyword>
<evidence type="ECO:0000256" key="6">
    <source>
        <dbReference type="ARBA" id="ARBA00022771"/>
    </source>
</evidence>
<comment type="similarity">
    <text evidence="3 11">Belongs to the ELOF1 family.</text>
</comment>
<dbReference type="AlphaFoldDB" id="M8AXE4"/>
<evidence type="ECO:0000256" key="2">
    <source>
        <dbReference type="ARBA" id="ARBA00004123"/>
    </source>
</evidence>
<evidence type="ECO:0000313" key="12">
    <source>
        <dbReference type="EnsemblPlants" id="EMT06094"/>
    </source>
</evidence>
<dbReference type="InterPro" id="IPR007808">
    <property type="entry name" value="Elf1"/>
</dbReference>
<dbReference type="GO" id="GO:0008270">
    <property type="term" value="F:zinc ion binding"/>
    <property type="evidence" value="ECO:0007669"/>
    <property type="project" value="UniProtKB-KW"/>
</dbReference>
<dbReference type="GO" id="GO:0006368">
    <property type="term" value="P:transcription elongation by RNA polymerase II"/>
    <property type="evidence" value="ECO:0007669"/>
    <property type="project" value="TreeGrafter"/>
</dbReference>
<keyword evidence="7 11" id="KW-0862">Zinc</keyword>
<dbReference type="OMA" id="ECERAND"/>
<evidence type="ECO:0000256" key="10">
    <source>
        <dbReference type="ARBA" id="ARBA00023242"/>
    </source>
</evidence>
<keyword evidence="5 11" id="KW-0479">Metal-binding</keyword>
<sequence length="110" mass="12545">MAKRKSSMSSKMAQRKKPVPKLDTTFCCPFCDHPDSVACTIGLKLLVATAVYYVYEEAYHTTAHHLTEPVDVYHDWIDVCEKANQGVQLQAPDYQKRDTYSTTSVFPFLH</sequence>
<dbReference type="GO" id="GO:0000993">
    <property type="term" value="F:RNA polymerase II complex binding"/>
    <property type="evidence" value="ECO:0007669"/>
    <property type="project" value="TreeGrafter"/>
</dbReference>
<evidence type="ECO:0000256" key="11">
    <source>
        <dbReference type="RuleBase" id="RU364033"/>
    </source>
</evidence>
<dbReference type="GO" id="GO:0008023">
    <property type="term" value="C:transcription elongation factor complex"/>
    <property type="evidence" value="ECO:0007669"/>
    <property type="project" value="TreeGrafter"/>
</dbReference>